<keyword evidence="1" id="KW-0472">Membrane</keyword>
<evidence type="ECO:0000256" key="1">
    <source>
        <dbReference type="SAM" id="Phobius"/>
    </source>
</evidence>
<feature type="transmembrane region" description="Helical" evidence="1">
    <location>
        <begin position="61"/>
        <end position="82"/>
    </location>
</feature>
<keyword evidence="4" id="KW-1185">Reference proteome</keyword>
<accession>A0A8H5D142</accession>
<dbReference type="EMBL" id="JAACJM010000069">
    <property type="protein sequence ID" value="KAF5351570.1"/>
    <property type="molecule type" value="Genomic_DNA"/>
</dbReference>
<dbReference type="Pfam" id="PF20151">
    <property type="entry name" value="DUF6533"/>
    <property type="match status" value="1"/>
</dbReference>
<feature type="transmembrane region" description="Helical" evidence="1">
    <location>
        <begin position="120"/>
        <end position="142"/>
    </location>
</feature>
<sequence length="305" mass="35076">MDATPIETTSSINEQRYEEYFHLLGLVFLYWDHIITFSMEVEYLWTHFGSLSSYMFFLNRYFSSLGVIAVTVSLFSNSLTAASCKPFHSYRQALLVLTQVIVCILLTLRIYALYGRSLKMLVYMLSFGFFLAGVACFALFFGGQSQSSVTSMGCHTELEFLTAVQIASSWEALFIYDSMLFILTLKKAYDARYEFKNEMTNVPSLLVLVIRDGQQYYYYLPHFHNTLTTSCTSPRLNLLRSDGHSEPYKYTHLLCMSLFLASLNLKLNPSLTPFVAHWTLYERRSINFFQRGISNHAIPSHAQPS</sequence>
<proteinExistence type="predicted"/>
<dbReference type="Proteomes" id="UP000559256">
    <property type="component" value="Unassembled WGS sequence"/>
</dbReference>
<feature type="transmembrane region" description="Helical" evidence="1">
    <location>
        <begin position="20"/>
        <end position="41"/>
    </location>
</feature>
<organism evidence="3 4">
    <name type="scientific">Tetrapyrgos nigripes</name>
    <dbReference type="NCBI Taxonomy" id="182062"/>
    <lineage>
        <taxon>Eukaryota</taxon>
        <taxon>Fungi</taxon>
        <taxon>Dikarya</taxon>
        <taxon>Basidiomycota</taxon>
        <taxon>Agaricomycotina</taxon>
        <taxon>Agaricomycetes</taxon>
        <taxon>Agaricomycetidae</taxon>
        <taxon>Agaricales</taxon>
        <taxon>Marasmiineae</taxon>
        <taxon>Marasmiaceae</taxon>
        <taxon>Tetrapyrgos</taxon>
    </lineage>
</organism>
<keyword evidence="1" id="KW-0812">Transmembrane</keyword>
<dbReference type="InterPro" id="IPR045340">
    <property type="entry name" value="DUF6533"/>
</dbReference>
<evidence type="ECO:0000313" key="4">
    <source>
        <dbReference type="Proteomes" id="UP000559256"/>
    </source>
</evidence>
<evidence type="ECO:0000259" key="2">
    <source>
        <dbReference type="Pfam" id="PF20151"/>
    </source>
</evidence>
<gene>
    <name evidence="3" type="ORF">D9758_007225</name>
</gene>
<reference evidence="3 4" key="1">
    <citation type="journal article" date="2020" name="ISME J.">
        <title>Uncovering the hidden diversity of litter-decomposition mechanisms in mushroom-forming fungi.</title>
        <authorList>
            <person name="Floudas D."/>
            <person name="Bentzer J."/>
            <person name="Ahren D."/>
            <person name="Johansson T."/>
            <person name="Persson P."/>
            <person name="Tunlid A."/>
        </authorList>
    </citation>
    <scope>NUCLEOTIDE SEQUENCE [LARGE SCALE GENOMIC DNA]</scope>
    <source>
        <strain evidence="3 4">CBS 291.85</strain>
    </source>
</reference>
<evidence type="ECO:0000313" key="3">
    <source>
        <dbReference type="EMBL" id="KAF5351570.1"/>
    </source>
</evidence>
<keyword evidence="1" id="KW-1133">Transmembrane helix</keyword>
<feature type="transmembrane region" description="Helical" evidence="1">
    <location>
        <begin position="94"/>
        <end position="114"/>
    </location>
</feature>
<dbReference type="AlphaFoldDB" id="A0A8H5D142"/>
<comment type="caution">
    <text evidence="3">The sequence shown here is derived from an EMBL/GenBank/DDBJ whole genome shotgun (WGS) entry which is preliminary data.</text>
</comment>
<name>A0A8H5D142_9AGAR</name>
<protein>
    <recommendedName>
        <fullName evidence="2">DUF6533 domain-containing protein</fullName>
    </recommendedName>
</protein>
<dbReference type="OrthoDB" id="2686513at2759"/>
<feature type="domain" description="DUF6533" evidence="2">
    <location>
        <begin position="20"/>
        <end position="63"/>
    </location>
</feature>